<feature type="transmembrane region" description="Helical" evidence="1">
    <location>
        <begin position="64"/>
        <end position="83"/>
    </location>
</feature>
<name>A0A8H5GH48_9AGAR</name>
<gene>
    <name evidence="2" type="ORF">D9758_005596</name>
</gene>
<dbReference type="Proteomes" id="UP000559256">
    <property type="component" value="Unassembled WGS sequence"/>
</dbReference>
<sequence length="182" mass="19911">MYGCSRRILIFLIGFALVMIGVASFLIFSHNYSATPLMTKEGCHAPLDATVSLHELNRRSLQVASAWEALFVYDVILLGFTLFKARQNACDGTQMLGSIGGRVSLMQVLVSDGTLYFVVVDLSNAVNIVSFYASLSPSNCSILTQLFIPDYFTSFQGRSSNICKLHLSLHDVKTNAKLAGSQ</sequence>
<evidence type="ECO:0000313" key="2">
    <source>
        <dbReference type="EMBL" id="KAF5364680.1"/>
    </source>
</evidence>
<keyword evidence="1" id="KW-1133">Transmembrane helix</keyword>
<accession>A0A8H5GH48</accession>
<evidence type="ECO:0000256" key="1">
    <source>
        <dbReference type="SAM" id="Phobius"/>
    </source>
</evidence>
<protein>
    <submittedName>
        <fullName evidence="2">Uncharacterized protein</fullName>
    </submittedName>
</protein>
<keyword evidence="1" id="KW-0812">Transmembrane</keyword>
<proteinExistence type="predicted"/>
<keyword evidence="3" id="KW-1185">Reference proteome</keyword>
<reference evidence="2 3" key="1">
    <citation type="journal article" date="2020" name="ISME J.">
        <title>Uncovering the hidden diversity of litter-decomposition mechanisms in mushroom-forming fungi.</title>
        <authorList>
            <person name="Floudas D."/>
            <person name="Bentzer J."/>
            <person name="Ahren D."/>
            <person name="Johansson T."/>
            <person name="Persson P."/>
            <person name="Tunlid A."/>
        </authorList>
    </citation>
    <scope>NUCLEOTIDE SEQUENCE [LARGE SCALE GENOMIC DNA]</scope>
    <source>
        <strain evidence="2 3">CBS 291.85</strain>
    </source>
</reference>
<dbReference type="OrthoDB" id="2686513at2759"/>
<evidence type="ECO:0000313" key="3">
    <source>
        <dbReference type="Proteomes" id="UP000559256"/>
    </source>
</evidence>
<dbReference type="EMBL" id="JAACJM010000032">
    <property type="protein sequence ID" value="KAF5364680.1"/>
    <property type="molecule type" value="Genomic_DNA"/>
</dbReference>
<feature type="transmembrane region" description="Helical" evidence="1">
    <location>
        <begin position="7"/>
        <end position="28"/>
    </location>
</feature>
<keyword evidence="1" id="KW-0472">Membrane</keyword>
<dbReference type="AlphaFoldDB" id="A0A8H5GH48"/>
<comment type="caution">
    <text evidence="2">The sequence shown here is derived from an EMBL/GenBank/DDBJ whole genome shotgun (WGS) entry which is preliminary data.</text>
</comment>
<organism evidence="2 3">
    <name type="scientific">Tetrapyrgos nigripes</name>
    <dbReference type="NCBI Taxonomy" id="182062"/>
    <lineage>
        <taxon>Eukaryota</taxon>
        <taxon>Fungi</taxon>
        <taxon>Dikarya</taxon>
        <taxon>Basidiomycota</taxon>
        <taxon>Agaricomycotina</taxon>
        <taxon>Agaricomycetes</taxon>
        <taxon>Agaricomycetidae</taxon>
        <taxon>Agaricales</taxon>
        <taxon>Marasmiineae</taxon>
        <taxon>Marasmiaceae</taxon>
        <taxon>Tetrapyrgos</taxon>
    </lineage>
</organism>